<dbReference type="Ensembl" id="ENSEBUT00000028336.1">
    <property type="protein sequence ID" value="ENSEBUP00000027760.1"/>
    <property type="gene ID" value="ENSEBUG00000016982.1"/>
</dbReference>
<evidence type="ECO:0000313" key="4">
    <source>
        <dbReference type="Ensembl" id="ENSEBUP00000027760.1"/>
    </source>
</evidence>
<keyword evidence="5" id="KW-1185">Reference proteome</keyword>
<protein>
    <submittedName>
        <fullName evidence="4">Uncharacterized protein</fullName>
    </submittedName>
</protein>
<proteinExistence type="inferred from homology"/>
<evidence type="ECO:0000256" key="2">
    <source>
        <dbReference type="ARBA" id="ARBA00023054"/>
    </source>
</evidence>
<reference evidence="4" key="1">
    <citation type="submission" date="2025-08" db="UniProtKB">
        <authorList>
            <consortium name="Ensembl"/>
        </authorList>
    </citation>
    <scope>IDENTIFICATION</scope>
</reference>
<dbReference type="Proteomes" id="UP000694388">
    <property type="component" value="Unplaced"/>
</dbReference>
<evidence type="ECO:0000313" key="5">
    <source>
        <dbReference type="Proteomes" id="UP000694388"/>
    </source>
</evidence>
<name>A0A8C4RB47_EPTBU</name>
<sequence>MDLVLSMGSLELDEDDLMLTVDMSEACKPSATHVLKGAQSGIVHGENQENPQRISTCRVQTSAVLRNSSICETGRRTGGISPAVSHRTGLQNLRDVAWSSEEVLASSEPTLLRQASAECTGVKTLLLRLRRLLQEEADANVTFSTLPNSDGSAAINQALLLGEISRLNERVREQDKIICKMQQQLDERGLQGTILGCDGRVERACQTDDATSSIYPFQAHRWPSSLERRGLGLAYMATSPSVALNDKQSRTNQRVNNSSPIVLPSPPTPPSSLCENANVHACDCKRLNRECSEMLTSVGSEKMFPRHGSPVNQDVPAVSLHGLAATPNDAILHRHESDSILHLKHIFECCSITNNDMGPLPASSPTIKRSTASCKRHSVEAITQGLKSNVEWNSSPHRPPLQCPCDLMSISDDMTVVIQV</sequence>
<feature type="region of interest" description="Disordered" evidence="3">
    <location>
        <begin position="246"/>
        <end position="269"/>
    </location>
</feature>
<comment type="similarity">
    <text evidence="1">Belongs to the CCSER family.</text>
</comment>
<reference evidence="4" key="2">
    <citation type="submission" date="2025-09" db="UniProtKB">
        <authorList>
            <consortium name="Ensembl"/>
        </authorList>
    </citation>
    <scope>IDENTIFICATION</scope>
</reference>
<dbReference type="AlphaFoldDB" id="A0A8C4RB47"/>
<dbReference type="InterPro" id="IPR029627">
    <property type="entry name" value="CCSER"/>
</dbReference>
<evidence type="ECO:0000256" key="1">
    <source>
        <dbReference type="ARBA" id="ARBA00010949"/>
    </source>
</evidence>
<dbReference type="PANTHER" id="PTHR22461">
    <property type="entry name" value="SERINE-RICH COILED-COIL DOMAIN-CONTAINING PROTEIN 2-RELATED"/>
    <property type="match status" value="1"/>
</dbReference>
<dbReference type="PANTHER" id="PTHR22461:SF1">
    <property type="entry name" value="SERINE-RICH COILED-COIL DOMAIN-CONTAINING PROTEIN 1"/>
    <property type="match status" value="1"/>
</dbReference>
<organism evidence="4 5">
    <name type="scientific">Eptatretus burgeri</name>
    <name type="common">Inshore hagfish</name>
    <dbReference type="NCBI Taxonomy" id="7764"/>
    <lineage>
        <taxon>Eukaryota</taxon>
        <taxon>Metazoa</taxon>
        <taxon>Chordata</taxon>
        <taxon>Craniata</taxon>
        <taxon>Vertebrata</taxon>
        <taxon>Cyclostomata</taxon>
        <taxon>Myxini</taxon>
        <taxon>Myxiniformes</taxon>
        <taxon>Myxinidae</taxon>
        <taxon>Eptatretinae</taxon>
        <taxon>Eptatretus</taxon>
    </lineage>
</organism>
<accession>A0A8C4RB47</accession>
<evidence type="ECO:0000256" key="3">
    <source>
        <dbReference type="SAM" id="MobiDB-lite"/>
    </source>
</evidence>
<keyword evidence="2" id="KW-0175">Coiled coil</keyword>